<dbReference type="EMBL" id="LAEV01000882">
    <property type="protein sequence ID" value="KKA29357.1"/>
    <property type="molecule type" value="Genomic_DNA"/>
</dbReference>
<dbReference type="Gene3D" id="3.30.200.20">
    <property type="entry name" value="Phosphorylase Kinase, domain 1"/>
    <property type="match status" value="1"/>
</dbReference>
<organism evidence="11 12">
    <name type="scientific">Thielaviopsis punctulata</name>
    <dbReference type="NCBI Taxonomy" id="72032"/>
    <lineage>
        <taxon>Eukaryota</taxon>
        <taxon>Fungi</taxon>
        <taxon>Dikarya</taxon>
        <taxon>Ascomycota</taxon>
        <taxon>Pezizomycotina</taxon>
        <taxon>Sordariomycetes</taxon>
        <taxon>Hypocreomycetidae</taxon>
        <taxon>Microascales</taxon>
        <taxon>Ceratocystidaceae</taxon>
        <taxon>Thielaviopsis</taxon>
    </lineage>
</organism>
<dbReference type="EC" id="2.7.11.1" evidence="1"/>
<name>A0A0F4ZFR8_9PEZI</name>
<proteinExistence type="predicted"/>
<keyword evidence="2" id="KW-0723">Serine/threonine-protein kinase</keyword>
<dbReference type="GO" id="GO:0005524">
    <property type="term" value="F:ATP binding"/>
    <property type="evidence" value="ECO:0007669"/>
    <property type="project" value="UniProtKB-KW"/>
</dbReference>
<dbReference type="InterPro" id="IPR000719">
    <property type="entry name" value="Prot_kinase_dom"/>
</dbReference>
<dbReference type="Proteomes" id="UP000033483">
    <property type="component" value="Unassembled WGS sequence"/>
</dbReference>
<keyword evidence="4" id="KW-0547">Nucleotide-binding</keyword>
<dbReference type="AlphaFoldDB" id="A0A0F4ZFR8"/>
<dbReference type="PROSITE" id="PS50011">
    <property type="entry name" value="PROTEIN_KINASE_DOM"/>
    <property type="match status" value="1"/>
</dbReference>
<dbReference type="SUPFAM" id="SSF56112">
    <property type="entry name" value="Protein kinase-like (PK-like)"/>
    <property type="match status" value="1"/>
</dbReference>
<evidence type="ECO:0000256" key="5">
    <source>
        <dbReference type="ARBA" id="ARBA00022777"/>
    </source>
</evidence>
<gene>
    <name evidence="11" type="ORF">TD95_001956</name>
</gene>
<dbReference type="InterPro" id="IPR011009">
    <property type="entry name" value="Kinase-like_dom_sf"/>
</dbReference>
<evidence type="ECO:0000256" key="2">
    <source>
        <dbReference type="ARBA" id="ARBA00022527"/>
    </source>
</evidence>
<dbReference type="GO" id="GO:0004674">
    <property type="term" value="F:protein serine/threonine kinase activity"/>
    <property type="evidence" value="ECO:0007669"/>
    <property type="project" value="UniProtKB-KW"/>
</dbReference>
<dbReference type="OrthoDB" id="5979581at2759"/>
<keyword evidence="12" id="KW-1185">Reference proteome</keyword>
<comment type="caution">
    <text evidence="11">The sequence shown here is derived from an EMBL/GenBank/DDBJ whole genome shotgun (WGS) entry which is preliminary data.</text>
</comment>
<feature type="non-terminal residue" evidence="11">
    <location>
        <position position="380"/>
    </location>
</feature>
<keyword evidence="6" id="KW-0067">ATP-binding</keyword>
<reference evidence="11 12" key="1">
    <citation type="submission" date="2015-03" db="EMBL/GenBank/DDBJ databases">
        <authorList>
            <person name="Radwan O."/>
            <person name="Al-Naeli F.A."/>
            <person name="Rendon G.A."/>
            <person name="Fields C."/>
        </authorList>
    </citation>
    <scope>NUCLEOTIDE SEQUENCE [LARGE SCALE GENOMIC DNA]</scope>
    <source>
        <strain evidence="11">CR-DP1</strain>
    </source>
</reference>
<dbReference type="PROSITE" id="PS00108">
    <property type="entry name" value="PROTEIN_KINASE_ST"/>
    <property type="match status" value="1"/>
</dbReference>
<feature type="domain" description="Protein kinase" evidence="10">
    <location>
        <begin position="33"/>
        <end position="380"/>
    </location>
</feature>
<dbReference type="Pfam" id="PF00069">
    <property type="entry name" value="Pkinase"/>
    <property type="match status" value="1"/>
</dbReference>
<protein>
    <recommendedName>
        <fullName evidence="1">non-specific serine/threonine protein kinase</fullName>
        <ecNumber evidence="1">2.7.11.1</ecNumber>
    </recommendedName>
</protein>
<dbReference type="Gene3D" id="1.10.510.10">
    <property type="entry name" value="Transferase(Phosphotransferase) domain 1"/>
    <property type="match status" value="1"/>
</dbReference>
<evidence type="ECO:0000256" key="8">
    <source>
        <dbReference type="ARBA" id="ARBA00048679"/>
    </source>
</evidence>
<evidence type="ECO:0000256" key="3">
    <source>
        <dbReference type="ARBA" id="ARBA00022679"/>
    </source>
</evidence>
<evidence type="ECO:0000259" key="10">
    <source>
        <dbReference type="PROSITE" id="PS50011"/>
    </source>
</evidence>
<dbReference type="InterPro" id="IPR008271">
    <property type="entry name" value="Ser/Thr_kinase_AS"/>
</dbReference>
<evidence type="ECO:0000256" key="1">
    <source>
        <dbReference type="ARBA" id="ARBA00012513"/>
    </source>
</evidence>
<evidence type="ECO:0000256" key="7">
    <source>
        <dbReference type="ARBA" id="ARBA00047899"/>
    </source>
</evidence>
<keyword evidence="5" id="KW-0418">Kinase</keyword>
<dbReference type="PANTHER" id="PTHR47634:SF9">
    <property type="entry name" value="PROTEIN KINASE DOMAIN-CONTAINING PROTEIN-RELATED"/>
    <property type="match status" value="1"/>
</dbReference>
<accession>A0A0F4ZFR8</accession>
<feature type="region of interest" description="Disordered" evidence="9">
    <location>
        <begin position="190"/>
        <end position="210"/>
    </location>
</feature>
<dbReference type="GO" id="GO:0000245">
    <property type="term" value="P:spliceosomal complex assembly"/>
    <property type="evidence" value="ECO:0007669"/>
    <property type="project" value="TreeGrafter"/>
</dbReference>
<evidence type="ECO:0000256" key="9">
    <source>
        <dbReference type="SAM" id="MobiDB-lite"/>
    </source>
</evidence>
<dbReference type="GO" id="GO:0050684">
    <property type="term" value="P:regulation of mRNA processing"/>
    <property type="evidence" value="ECO:0007669"/>
    <property type="project" value="TreeGrafter"/>
</dbReference>
<dbReference type="GO" id="GO:0005737">
    <property type="term" value="C:cytoplasm"/>
    <property type="evidence" value="ECO:0007669"/>
    <property type="project" value="TreeGrafter"/>
</dbReference>
<dbReference type="GO" id="GO:0005634">
    <property type="term" value="C:nucleus"/>
    <property type="evidence" value="ECO:0007669"/>
    <property type="project" value="TreeGrafter"/>
</dbReference>
<evidence type="ECO:0000256" key="6">
    <source>
        <dbReference type="ARBA" id="ARBA00022840"/>
    </source>
</evidence>
<comment type="catalytic activity">
    <reaction evidence="8">
        <text>L-seryl-[protein] + ATP = O-phospho-L-seryl-[protein] + ADP + H(+)</text>
        <dbReference type="Rhea" id="RHEA:17989"/>
        <dbReference type="Rhea" id="RHEA-COMP:9863"/>
        <dbReference type="Rhea" id="RHEA-COMP:11604"/>
        <dbReference type="ChEBI" id="CHEBI:15378"/>
        <dbReference type="ChEBI" id="CHEBI:29999"/>
        <dbReference type="ChEBI" id="CHEBI:30616"/>
        <dbReference type="ChEBI" id="CHEBI:83421"/>
        <dbReference type="ChEBI" id="CHEBI:456216"/>
        <dbReference type="EC" id="2.7.11.1"/>
    </reaction>
</comment>
<dbReference type="PANTHER" id="PTHR47634">
    <property type="entry name" value="PROTEIN KINASE DOMAIN-CONTAINING PROTEIN-RELATED"/>
    <property type="match status" value="1"/>
</dbReference>
<sequence length="380" mass="43041">MLLQHPIEEETLPDYRSEDYYPVNIGEVFVDRYEVVGKLGYGSNSTSWLCRDRETNSFRTVKVSICLKNFPEAATREITAYKHIASVALRSKHPGRHLIRSMYDDFILHTATGEHHALVLSPMYMTMLDRARQYPNALLPLADARKLVRNMLWVLDFLHAEAGVVHADLKTDNLMLTIEDGGMLSDFVRDETAQPSRRREGQDGRGIYRSRGFRPPRPGMGFGTPVLCDFGESRIGTVQSPERGVQPMVYRAPEVIFEMAWGCAADIWNLAGLVWELVQGERLFRNITDVSGTHSAFRHVARMVALLGKPPSMFLQRSRSTAQCFEPDGAWIADTEAQVPAVCLESLEQRYAEIRRTAEDKAAVDAERDAFLDFVRAMLQ</sequence>
<keyword evidence="3" id="KW-0808">Transferase</keyword>
<feature type="compositionally biased region" description="Basic and acidic residues" evidence="9">
    <location>
        <begin position="190"/>
        <end position="203"/>
    </location>
</feature>
<comment type="catalytic activity">
    <reaction evidence="7">
        <text>L-threonyl-[protein] + ATP = O-phospho-L-threonyl-[protein] + ADP + H(+)</text>
        <dbReference type="Rhea" id="RHEA:46608"/>
        <dbReference type="Rhea" id="RHEA-COMP:11060"/>
        <dbReference type="Rhea" id="RHEA-COMP:11605"/>
        <dbReference type="ChEBI" id="CHEBI:15378"/>
        <dbReference type="ChEBI" id="CHEBI:30013"/>
        <dbReference type="ChEBI" id="CHEBI:30616"/>
        <dbReference type="ChEBI" id="CHEBI:61977"/>
        <dbReference type="ChEBI" id="CHEBI:456216"/>
        <dbReference type="EC" id="2.7.11.1"/>
    </reaction>
</comment>
<dbReference type="SMART" id="SM00220">
    <property type="entry name" value="S_TKc"/>
    <property type="match status" value="1"/>
</dbReference>
<evidence type="ECO:0000313" key="11">
    <source>
        <dbReference type="EMBL" id="KKA29357.1"/>
    </source>
</evidence>
<dbReference type="InterPro" id="IPR051334">
    <property type="entry name" value="SRPK"/>
</dbReference>
<evidence type="ECO:0000313" key="12">
    <source>
        <dbReference type="Proteomes" id="UP000033483"/>
    </source>
</evidence>
<evidence type="ECO:0000256" key="4">
    <source>
        <dbReference type="ARBA" id="ARBA00022741"/>
    </source>
</evidence>